<evidence type="ECO:0000256" key="2">
    <source>
        <dbReference type="ARBA" id="ARBA00022679"/>
    </source>
</evidence>
<dbReference type="GO" id="GO:0032259">
    <property type="term" value="P:methylation"/>
    <property type="evidence" value="ECO:0007669"/>
    <property type="project" value="UniProtKB-KW"/>
</dbReference>
<protein>
    <recommendedName>
        <fullName evidence="3">DNA methylase N-4/N-6 domain-containing protein</fullName>
    </recommendedName>
</protein>
<organism evidence="4 5">
    <name type="scientific">Corallincola holothuriorum</name>
    <dbReference type="NCBI Taxonomy" id="2282215"/>
    <lineage>
        <taxon>Bacteria</taxon>
        <taxon>Pseudomonadati</taxon>
        <taxon>Pseudomonadota</taxon>
        <taxon>Gammaproteobacteria</taxon>
        <taxon>Alteromonadales</taxon>
        <taxon>Psychromonadaceae</taxon>
        <taxon>Corallincola</taxon>
    </lineage>
</organism>
<gene>
    <name evidence="4" type="ORF">DU002_12500</name>
</gene>
<dbReference type="RefSeq" id="WP_114338729.1">
    <property type="nucleotide sequence ID" value="NZ_QPID01000007.1"/>
</dbReference>
<accession>A0A368NIB8</accession>
<reference evidence="4 5" key="1">
    <citation type="submission" date="2018-07" db="EMBL/GenBank/DDBJ databases">
        <title>Corallincola holothuriorum sp. nov., a new facultative anaerobe isolated from sea cucumber Apostichopus japonicus.</title>
        <authorList>
            <person name="Xia H."/>
        </authorList>
    </citation>
    <scope>NUCLEOTIDE SEQUENCE [LARGE SCALE GENOMIC DNA]</scope>
    <source>
        <strain evidence="4 5">C4</strain>
    </source>
</reference>
<keyword evidence="5" id="KW-1185">Reference proteome</keyword>
<evidence type="ECO:0000256" key="1">
    <source>
        <dbReference type="ARBA" id="ARBA00022603"/>
    </source>
</evidence>
<feature type="domain" description="DNA methylase N-4/N-6" evidence="3">
    <location>
        <begin position="55"/>
        <end position="109"/>
    </location>
</feature>
<sequence length="413" mass="47752">MNEAAPTLELFDDREYVYKKFLPKINHIKTDFPPINEWDIPSTIKDLSYLTHSDYRYYGKFPSVVAGQLLEQYKPPTSKHYVLDNFCGSGTTLVEAKLRGIDSYGLDISWLSMIASNVKANVISTSEVRTCLSDLISWFENNKELYTAPDDNFVQKWFSNEAARDLKVIQTFIFNLPSSDVKDFLLVAYIGIVRRVSKAYDGEVRPHINKDKKQREVISAFSKKVSDMCVDHDLFNQSVNKETKAEAVLGDNLNLPERFNDKHCHLVISHPPYLNSFNYAPVFSLEFYWGDVFEEQYSQGNKKVYKQEMKAHPANESITEKYFNHLKKCYEETYKIQEKGAYLAVVIGDCTRKGELIPVVDKTIEIVESIGYSLHELNYRTTHYGLGKYAYKHRADYHGAHEEKRDGIIVFKK</sequence>
<dbReference type="AlphaFoldDB" id="A0A368NIB8"/>
<evidence type="ECO:0000313" key="4">
    <source>
        <dbReference type="EMBL" id="RCU49169.1"/>
    </source>
</evidence>
<dbReference type="GO" id="GO:0008170">
    <property type="term" value="F:N-methyltransferase activity"/>
    <property type="evidence" value="ECO:0007669"/>
    <property type="project" value="InterPro"/>
</dbReference>
<dbReference type="OrthoDB" id="9816043at2"/>
<evidence type="ECO:0000259" key="3">
    <source>
        <dbReference type="Pfam" id="PF01555"/>
    </source>
</evidence>
<keyword evidence="1" id="KW-0489">Methyltransferase</keyword>
<evidence type="ECO:0000313" key="5">
    <source>
        <dbReference type="Proteomes" id="UP000252558"/>
    </source>
</evidence>
<dbReference type="Proteomes" id="UP000252558">
    <property type="component" value="Unassembled WGS sequence"/>
</dbReference>
<dbReference type="Pfam" id="PF01555">
    <property type="entry name" value="N6_N4_Mtase"/>
    <property type="match status" value="1"/>
</dbReference>
<proteinExistence type="predicted"/>
<dbReference type="EMBL" id="QPID01000007">
    <property type="protein sequence ID" value="RCU49169.1"/>
    <property type="molecule type" value="Genomic_DNA"/>
</dbReference>
<comment type="caution">
    <text evidence="4">The sequence shown here is derived from an EMBL/GenBank/DDBJ whole genome shotgun (WGS) entry which is preliminary data.</text>
</comment>
<dbReference type="SUPFAM" id="SSF53335">
    <property type="entry name" value="S-adenosyl-L-methionine-dependent methyltransferases"/>
    <property type="match status" value="1"/>
</dbReference>
<dbReference type="InterPro" id="IPR029063">
    <property type="entry name" value="SAM-dependent_MTases_sf"/>
</dbReference>
<dbReference type="InterPro" id="IPR002941">
    <property type="entry name" value="DNA_methylase_N4/N6"/>
</dbReference>
<dbReference type="Gene3D" id="3.40.50.150">
    <property type="entry name" value="Vaccinia Virus protein VP39"/>
    <property type="match status" value="2"/>
</dbReference>
<keyword evidence="2" id="KW-0808">Transferase</keyword>
<name>A0A368NIB8_9GAMM</name>
<dbReference type="GO" id="GO:0003677">
    <property type="term" value="F:DNA binding"/>
    <property type="evidence" value="ECO:0007669"/>
    <property type="project" value="InterPro"/>
</dbReference>